<dbReference type="Proteomes" id="UP000235371">
    <property type="component" value="Unassembled WGS sequence"/>
</dbReference>
<dbReference type="OrthoDB" id="184880at2759"/>
<dbReference type="GO" id="GO:0008168">
    <property type="term" value="F:methyltransferase activity"/>
    <property type="evidence" value="ECO:0007669"/>
    <property type="project" value="UniProtKB-KW"/>
</dbReference>
<keyword evidence="2" id="KW-0489">Methyltransferase</keyword>
<sequence length="254" mass="28606">MSDTGYETDSVRSYNFPNNDPEQDREDVAHALIASFCYRLHFASIGRNPQNILDMGTGTGIWAIGSVDLSPIQPLWVPPNSMALPPNHFDYIHSRHMVMAIRDWPKLMRRALNHLKPGGWMETQEIHHRPCCRNGSMPPDHPVAQYWGLVSDGLAGLGIDSDATLLLADMLRDAGFINVTTRIFDVPIGRAILLDGAQPIALGPMTRGLKWSREQVEMRLVEVRRAYMDEWVHSYMPLYIICGQKPEEGMSLGI</sequence>
<dbReference type="Pfam" id="PF13489">
    <property type="entry name" value="Methyltransf_23"/>
    <property type="match status" value="1"/>
</dbReference>
<keyword evidence="3" id="KW-1185">Reference proteome</keyword>
<dbReference type="PANTHER" id="PTHR43591">
    <property type="entry name" value="METHYLTRANSFERASE"/>
    <property type="match status" value="1"/>
</dbReference>
<feature type="region of interest" description="Disordered" evidence="1">
    <location>
        <begin position="1"/>
        <end position="23"/>
    </location>
</feature>
<evidence type="ECO:0000256" key="1">
    <source>
        <dbReference type="SAM" id="MobiDB-lite"/>
    </source>
</evidence>
<keyword evidence="2" id="KW-0808">Transferase</keyword>
<evidence type="ECO:0000313" key="2">
    <source>
        <dbReference type="EMBL" id="PMD58868.1"/>
    </source>
</evidence>
<dbReference type="GO" id="GO:0032259">
    <property type="term" value="P:methylation"/>
    <property type="evidence" value="ECO:0007669"/>
    <property type="project" value="UniProtKB-KW"/>
</dbReference>
<protein>
    <submittedName>
        <fullName evidence="2">S-adenosyl-L-methionine-dependent methyltransferase</fullName>
    </submittedName>
</protein>
<evidence type="ECO:0000313" key="3">
    <source>
        <dbReference type="Proteomes" id="UP000235371"/>
    </source>
</evidence>
<dbReference type="EMBL" id="KZ613817">
    <property type="protein sequence ID" value="PMD58868.1"/>
    <property type="molecule type" value="Genomic_DNA"/>
</dbReference>
<dbReference type="InParanoid" id="A0A2J6T788"/>
<feature type="compositionally biased region" description="Polar residues" evidence="1">
    <location>
        <begin position="1"/>
        <end position="20"/>
    </location>
</feature>
<name>A0A2J6T788_9HELO</name>
<dbReference type="AlphaFoldDB" id="A0A2J6T788"/>
<dbReference type="CDD" id="cd02440">
    <property type="entry name" value="AdoMet_MTases"/>
    <property type="match status" value="1"/>
</dbReference>
<reference evidence="2 3" key="1">
    <citation type="submission" date="2016-04" db="EMBL/GenBank/DDBJ databases">
        <title>A degradative enzymes factory behind the ericoid mycorrhizal symbiosis.</title>
        <authorList>
            <consortium name="DOE Joint Genome Institute"/>
            <person name="Martino E."/>
            <person name="Morin E."/>
            <person name="Grelet G."/>
            <person name="Kuo A."/>
            <person name="Kohler A."/>
            <person name="Daghino S."/>
            <person name="Barry K."/>
            <person name="Choi C."/>
            <person name="Cichocki N."/>
            <person name="Clum A."/>
            <person name="Copeland A."/>
            <person name="Hainaut M."/>
            <person name="Haridas S."/>
            <person name="Labutti K."/>
            <person name="Lindquist E."/>
            <person name="Lipzen A."/>
            <person name="Khouja H.-R."/>
            <person name="Murat C."/>
            <person name="Ohm R."/>
            <person name="Olson A."/>
            <person name="Spatafora J."/>
            <person name="Veneault-Fourrey C."/>
            <person name="Henrissat B."/>
            <person name="Grigoriev I."/>
            <person name="Martin F."/>
            <person name="Perotto S."/>
        </authorList>
    </citation>
    <scope>NUCLEOTIDE SEQUENCE [LARGE SCALE GENOMIC DNA]</scope>
    <source>
        <strain evidence="2 3">E</strain>
    </source>
</reference>
<dbReference type="PANTHER" id="PTHR43591:SF10">
    <property type="entry name" value="ABC TRANSMEMBRANE TYPE-1 DOMAIN-CONTAINING PROTEIN-RELATED"/>
    <property type="match status" value="1"/>
</dbReference>
<gene>
    <name evidence="2" type="ORF">K444DRAFT_724578</name>
</gene>
<dbReference type="InterPro" id="IPR029063">
    <property type="entry name" value="SAM-dependent_MTases_sf"/>
</dbReference>
<dbReference type="GeneID" id="36596703"/>
<dbReference type="Gene3D" id="3.40.50.150">
    <property type="entry name" value="Vaccinia Virus protein VP39"/>
    <property type="match status" value="1"/>
</dbReference>
<dbReference type="STRING" id="1095630.A0A2J6T788"/>
<dbReference type="SUPFAM" id="SSF53335">
    <property type="entry name" value="S-adenosyl-L-methionine-dependent methyltransferases"/>
    <property type="match status" value="1"/>
</dbReference>
<accession>A0A2J6T788</accession>
<proteinExistence type="predicted"/>
<dbReference type="RefSeq" id="XP_024735772.1">
    <property type="nucleotide sequence ID" value="XM_024888627.1"/>
</dbReference>
<organism evidence="2 3">
    <name type="scientific">Hyaloscypha bicolor E</name>
    <dbReference type="NCBI Taxonomy" id="1095630"/>
    <lineage>
        <taxon>Eukaryota</taxon>
        <taxon>Fungi</taxon>
        <taxon>Dikarya</taxon>
        <taxon>Ascomycota</taxon>
        <taxon>Pezizomycotina</taxon>
        <taxon>Leotiomycetes</taxon>
        <taxon>Helotiales</taxon>
        <taxon>Hyaloscyphaceae</taxon>
        <taxon>Hyaloscypha</taxon>
        <taxon>Hyaloscypha bicolor</taxon>
    </lineage>
</organism>